<dbReference type="RefSeq" id="WP_139295182.1">
    <property type="nucleotide sequence ID" value="NZ_LN889815.1"/>
</dbReference>
<dbReference type="EMBL" id="CZDF01000174">
    <property type="protein sequence ID" value="CUR35518.1"/>
    <property type="molecule type" value="Genomic_DNA"/>
</dbReference>
<organism evidence="5 6">
    <name type="scientific">Planktothrix tepida PCC 9214</name>
    <dbReference type="NCBI Taxonomy" id="671072"/>
    <lineage>
        <taxon>Bacteria</taxon>
        <taxon>Bacillati</taxon>
        <taxon>Cyanobacteriota</taxon>
        <taxon>Cyanophyceae</taxon>
        <taxon>Oscillatoriophycideae</taxon>
        <taxon>Oscillatoriales</taxon>
        <taxon>Microcoleaceae</taxon>
        <taxon>Planktothrix</taxon>
    </lineage>
</organism>
<keyword evidence="6" id="KW-1185">Reference proteome</keyword>
<reference evidence="6" key="1">
    <citation type="submission" date="2015-10" db="EMBL/GenBank/DDBJ databases">
        <authorList>
            <person name="Regsiter A."/>
            <person name="william w."/>
        </authorList>
    </citation>
    <scope>NUCLEOTIDE SEQUENCE [LARGE SCALE GENOMIC DNA]</scope>
</reference>
<proteinExistence type="predicted"/>
<dbReference type="GO" id="GO:0006281">
    <property type="term" value="P:DNA repair"/>
    <property type="evidence" value="ECO:0007669"/>
    <property type="project" value="UniProtKB-KW"/>
</dbReference>
<evidence type="ECO:0000256" key="3">
    <source>
        <dbReference type="ARBA" id="ARBA00023204"/>
    </source>
</evidence>
<keyword evidence="2" id="KW-0378">Hydrolase</keyword>
<dbReference type="Pfam" id="PF12705">
    <property type="entry name" value="PDDEXK_1"/>
    <property type="match status" value="1"/>
</dbReference>
<evidence type="ECO:0000313" key="6">
    <source>
        <dbReference type="Proteomes" id="UP000184315"/>
    </source>
</evidence>
<dbReference type="GO" id="GO:0004386">
    <property type="term" value="F:helicase activity"/>
    <property type="evidence" value="ECO:0007669"/>
    <property type="project" value="UniProtKB-KW"/>
</dbReference>
<evidence type="ECO:0000313" key="5">
    <source>
        <dbReference type="EMBL" id="CUR35518.1"/>
    </source>
</evidence>
<dbReference type="STRING" id="671072.PL9214670144"/>
<feature type="domain" description="PD-(D/E)XK endonuclease-like" evidence="4">
    <location>
        <begin position="60"/>
        <end position="191"/>
    </location>
</feature>
<evidence type="ECO:0000259" key="4">
    <source>
        <dbReference type="Pfam" id="PF12705"/>
    </source>
</evidence>
<accession>A0A1J1LTI0</accession>
<dbReference type="Proteomes" id="UP000184315">
    <property type="component" value="Unassembled WGS sequence"/>
</dbReference>
<gene>
    <name evidence="5" type="ORF">PL9214670144</name>
</gene>
<keyword evidence="2" id="KW-0067">ATP-binding</keyword>
<dbReference type="AlphaFoldDB" id="A0A1J1LTI0"/>
<keyword evidence="2" id="KW-0347">Helicase</keyword>
<keyword evidence="2" id="KW-0547">Nucleotide-binding</keyword>
<dbReference type="OrthoDB" id="581439at2"/>
<keyword evidence="3" id="KW-0234">DNA repair</keyword>
<evidence type="ECO:0000256" key="2">
    <source>
        <dbReference type="ARBA" id="ARBA00022806"/>
    </source>
</evidence>
<evidence type="ECO:0000256" key="1">
    <source>
        <dbReference type="ARBA" id="ARBA00022763"/>
    </source>
</evidence>
<protein>
    <recommendedName>
        <fullName evidence="4">PD-(D/E)XK endonuclease-like domain-containing protein</fullName>
    </recommendedName>
</protein>
<dbReference type="InterPro" id="IPR038726">
    <property type="entry name" value="PDDEXK_AddAB-type"/>
</dbReference>
<sequence length="227" mass="26633">MMWITAEDLSRLAASNNLENMEAIAEAKSHPKEEQFRLLMEQSLMELPIAPFLANTPQFKQWFSQLQLLAPEIWSNEPNTWKTYGQLLQFSYKNVILSTKIDLLIYRYQQLEIINWATHCPEDLENVLTDWKPQLDLFILAKTESYLPSQIQMTYWFLQEENDPIKVSRSYSMEAYQAFQEQLEQVLSKISPPDGTNNFPVEDTLTQFLRGKISIKNYLDSIPEIEI</sequence>
<keyword evidence="1" id="KW-0227">DNA damage</keyword>
<name>A0A1J1LTI0_9CYAN</name>